<organism evidence="2 3">
    <name type="scientific">Deinococcus reticulitermitis</name>
    <dbReference type="NCBI Taxonomy" id="856736"/>
    <lineage>
        <taxon>Bacteria</taxon>
        <taxon>Thermotogati</taxon>
        <taxon>Deinococcota</taxon>
        <taxon>Deinococci</taxon>
        <taxon>Deinococcales</taxon>
        <taxon>Deinococcaceae</taxon>
        <taxon>Deinococcus</taxon>
    </lineage>
</organism>
<accession>A0A1H7AU11</accession>
<keyword evidence="3" id="KW-1185">Reference proteome</keyword>
<reference evidence="3" key="1">
    <citation type="submission" date="2016-10" db="EMBL/GenBank/DDBJ databases">
        <authorList>
            <person name="Varghese N."/>
            <person name="Submissions S."/>
        </authorList>
    </citation>
    <scope>NUCLEOTIDE SEQUENCE [LARGE SCALE GENOMIC DNA]</scope>
    <source>
        <strain evidence="3">CGMCC 1.10218</strain>
    </source>
</reference>
<dbReference type="AlphaFoldDB" id="A0A1H7AU11"/>
<dbReference type="Proteomes" id="UP000199223">
    <property type="component" value="Unassembled WGS sequence"/>
</dbReference>
<evidence type="ECO:0000313" key="2">
    <source>
        <dbReference type="EMBL" id="SEJ68124.1"/>
    </source>
</evidence>
<gene>
    <name evidence="2" type="ORF">SAMN04488058_11434</name>
</gene>
<feature type="region of interest" description="Disordered" evidence="1">
    <location>
        <begin position="1"/>
        <end position="33"/>
    </location>
</feature>
<proteinExistence type="predicted"/>
<evidence type="ECO:0000313" key="3">
    <source>
        <dbReference type="Proteomes" id="UP000199223"/>
    </source>
</evidence>
<name>A0A1H7AU11_9DEIO</name>
<dbReference type="OrthoDB" id="74270at2"/>
<dbReference type="STRING" id="856736.SAMN04488058_11434"/>
<dbReference type="EMBL" id="FNZA01000014">
    <property type="protein sequence ID" value="SEJ68124.1"/>
    <property type="molecule type" value="Genomic_DNA"/>
</dbReference>
<evidence type="ECO:0000256" key="1">
    <source>
        <dbReference type="SAM" id="MobiDB-lite"/>
    </source>
</evidence>
<dbReference type="RefSeq" id="WP_092265121.1">
    <property type="nucleotide sequence ID" value="NZ_FNZA01000014.1"/>
</dbReference>
<protein>
    <submittedName>
        <fullName evidence="2">Uncharacterized protein</fullName>
    </submittedName>
</protein>
<sequence length="117" mass="11674">MTDNSNRYGDAPLGKSVEEVEQESGNLINPPVEGEAMRAGQDAADMIVPAIPTGIASGTGMTGAVPAAGAVVPLVPSASNGNASAVPAVVNPAGLVDDGLGMEEAHHRNRTDSEGQV</sequence>